<dbReference type="AlphaFoldDB" id="A0A8K0D1G7"/>
<dbReference type="GO" id="GO:0005975">
    <property type="term" value="P:carbohydrate metabolic process"/>
    <property type="evidence" value="ECO:0007669"/>
    <property type="project" value="InterPro"/>
</dbReference>
<dbReference type="Pfam" id="PF13733">
    <property type="entry name" value="Glyco_transf_7N"/>
    <property type="match status" value="1"/>
</dbReference>
<accession>A0A8K0D1G7</accession>
<comment type="function">
    <text evidence="11">Catalyzes the transfer of galactose onto proteins or lipids.</text>
</comment>
<keyword evidence="6" id="KW-0812">Transmembrane</keyword>
<keyword evidence="4 11" id="KW-0328">Glycosyltransferase</keyword>
<dbReference type="PANTHER" id="PTHR19300:SF48">
    <property type="entry name" value="BETA-1,4-N-ACETYLGALACTOSAMINYLTRANSFERASE"/>
    <property type="match status" value="1"/>
</dbReference>
<evidence type="ECO:0000313" key="15">
    <source>
        <dbReference type="EMBL" id="KAF2893065.1"/>
    </source>
</evidence>
<keyword evidence="8" id="KW-1133">Transmembrane helix</keyword>
<dbReference type="Proteomes" id="UP000801492">
    <property type="component" value="Unassembled WGS sequence"/>
</dbReference>
<evidence type="ECO:0000256" key="4">
    <source>
        <dbReference type="ARBA" id="ARBA00022676"/>
    </source>
</evidence>
<dbReference type="GO" id="GO:0006688">
    <property type="term" value="P:glycosphingolipid biosynthetic process"/>
    <property type="evidence" value="ECO:0007669"/>
    <property type="project" value="TreeGrafter"/>
</dbReference>
<evidence type="ECO:0000256" key="5">
    <source>
        <dbReference type="ARBA" id="ARBA00022679"/>
    </source>
</evidence>
<keyword evidence="9" id="KW-0472">Membrane</keyword>
<protein>
    <recommendedName>
        <fullName evidence="11">Beta-1,4-N-acetylgalactosaminyltransferase</fullName>
        <ecNumber evidence="11">2.4.1.-</ecNumber>
    </recommendedName>
    <alternativeName>
        <fullName evidence="11">Beta-4-GalNAcT</fullName>
    </alternativeName>
</protein>
<evidence type="ECO:0000256" key="10">
    <source>
        <dbReference type="ARBA" id="ARBA00023180"/>
    </source>
</evidence>
<sequence>MMKKVLITTIVVVFAIILFHPGRHAKYYNFIPVLDVISEFVPIKTQIEQPNLKNCTYEFYSDLILSGTEFSSEDVYNSYKFTTPLNGGEYIPQECNPIFKSAIVVPYRNRQRHLEIFLNYMHAFLQTQRIHYKIIIVEQNDDFPFNRAKMLNVGANEAIKSDFPCLILHDVDLFPLNSGNIYACSKKPRHMSSSVDTFRFNLPYLGLFGGAISIQSKDFKRINGMSNVFDGWGGEDDDFFKRLEAYDLMPYRFAPEISRYTMLFHKKERASNDRWKKLKYSLERQNNDGLNSIPNNYKVVLEPLYTHVIV</sequence>
<dbReference type="GO" id="GO:0016020">
    <property type="term" value="C:membrane"/>
    <property type="evidence" value="ECO:0007669"/>
    <property type="project" value="UniProtKB-SubCell"/>
</dbReference>
<dbReference type="PANTHER" id="PTHR19300">
    <property type="entry name" value="BETA-1,4-GALACTOSYLTRANSFERASE"/>
    <property type="match status" value="1"/>
</dbReference>
<keyword evidence="5 11" id="KW-0808">Transferase</keyword>
<dbReference type="PRINTS" id="PR02050">
    <property type="entry name" value="B14GALTRFASE"/>
</dbReference>
<evidence type="ECO:0000256" key="2">
    <source>
        <dbReference type="ARBA" id="ARBA00004922"/>
    </source>
</evidence>
<comment type="caution">
    <text evidence="15">The sequence shown here is derived from an EMBL/GenBank/DDBJ whole genome shotgun (WGS) entry which is preliminary data.</text>
</comment>
<dbReference type="GO" id="GO:0046872">
    <property type="term" value="F:metal ion binding"/>
    <property type="evidence" value="ECO:0007669"/>
    <property type="project" value="UniProtKB-UniRule"/>
</dbReference>
<dbReference type="Pfam" id="PF02709">
    <property type="entry name" value="Glyco_transf_7C"/>
    <property type="match status" value="1"/>
</dbReference>
<dbReference type="InterPro" id="IPR029044">
    <property type="entry name" value="Nucleotide-diphossugar_trans"/>
</dbReference>
<evidence type="ECO:0000256" key="1">
    <source>
        <dbReference type="ARBA" id="ARBA00004606"/>
    </source>
</evidence>
<dbReference type="GO" id="GO:0005794">
    <property type="term" value="C:Golgi apparatus"/>
    <property type="evidence" value="ECO:0007669"/>
    <property type="project" value="TreeGrafter"/>
</dbReference>
<dbReference type="InterPro" id="IPR003859">
    <property type="entry name" value="Galactosyl_T"/>
</dbReference>
<evidence type="ECO:0000256" key="7">
    <source>
        <dbReference type="ARBA" id="ARBA00022968"/>
    </source>
</evidence>
<keyword evidence="11" id="KW-0479">Metal-binding</keyword>
<keyword evidence="11" id="KW-0464">Manganese</keyword>
<keyword evidence="10 11" id="KW-0325">Glycoprotein</keyword>
<feature type="domain" description="Galactosyltransferase N-terminal" evidence="14">
    <location>
        <begin position="85"/>
        <end position="185"/>
    </location>
</feature>
<keyword evidence="16" id="KW-1185">Reference proteome</keyword>
<comment type="cofactor">
    <cofactor evidence="11">
        <name>Mn(2+)</name>
        <dbReference type="ChEBI" id="CHEBI:29035"/>
    </cofactor>
</comment>
<comment type="subcellular location">
    <subcellularLocation>
        <location evidence="1 11">Membrane</location>
        <topology evidence="1 11">Single-pass type II membrane protein</topology>
    </subcellularLocation>
</comment>
<dbReference type="EMBL" id="VTPC01008271">
    <property type="protein sequence ID" value="KAF2893065.1"/>
    <property type="molecule type" value="Genomic_DNA"/>
</dbReference>
<comment type="similarity">
    <text evidence="3 11">Belongs to the glycosyltransferase 7 family.</text>
</comment>
<organism evidence="15 16">
    <name type="scientific">Ignelater luminosus</name>
    <name type="common">Cucubano</name>
    <name type="synonym">Pyrophorus luminosus</name>
    <dbReference type="NCBI Taxonomy" id="2038154"/>
    <lineage>
        <taxon>Eukaryota</taxon>
        <taxon>Metazoa</taxon>
        <taxon>Ecdysozoa</taxon>
        <taxon>Arthropoda</taxon>
        <taxon>Hexapoda</taxon>
        <taxon>Insecta</taxon>
        <taxon>Pterygota</taxon>
        <taxon>Neoptera</taxon>
        <taxon>Endopterygota</taxon>
        <taxon>Coleoptera</taxon>
        <taxon>Polyphaga</taxon>
        <taxon>Elateriformia</taxon>
        <taxon>Elateroidea</taxon>
        <taxon>Elateridae</taxon>
        <taxon>Agrypninae</taxon>
        <taxon>Pyrophorini</taxon>
        <taxon>Ignelater</taxon>
    </lineage>
</organism>
<feature type="chain" id="PRO_5035462493" description="Beta-1,4-N-acetylgalactosaminyltransferase" evidence="12">
    <location>
        <begin position="26"/>
        <end position="310"/>
    </location>
</feature>
<evidence type="ECO:0000313" key="16">
    <source>
        <dbReference type="Proteomes" id="UP000801492"/>
    </source>
</evidence>
<dbReference type="SUPFAM" id="SSF53448">
    <property type="entry name" value="Nucleotide-diphospho-sugar transferases"/>
    <property type="match status" value="1"/>
</dbReference>
<dbReference type="InterPro" id="IPR027995">
    <property type="entry name" value="Galactosyl_T_N"/>
</dbReference>
<evidence type="ECO:0000256" key="3">
    <source>
        <dbReference type="ARBA" id="ARBA00005735"/>
    </source>
</evidence>
<evidence type="ECO:0000259" key="14">
    <source>
        <dbReference type="Pfam" id="PF13733"/>
    </source>
</evidence>
<evidence type="ECO:0000256" key="11">
    <source>
        <dbReference type="RuleBase" id="RU368121"/>
    </source>
</evidence>
<dbReference type="UniPathway" id="UPA00378"/>
<reference evidence="15" key="1">
    <citation type="submission" date="2019-08" db="EMBL/GenBank/DDBJ databases">
        <title>The genome of the North American firefly Photinus pyralis.</title>
        <authorList>
            <consortium name="Photinus pyralis genome working group"/>
            <person name="Fallon T.R."/>
            <person name="Sander Lower S.E."/>
            <person name="Weng J.-K."/>
        </authorList>
    </citation>
    <scope>NUCLEOTIDE SEQUENCE</scope>
    <source>
        <strain evidence="15">TRF0915ILg1</strain>
        <tissue evidence="15">Whole body</tissue>
    </source>
</reference>
<dbReference type="OrthoDB" id="10038994at2759"/>
<keyword evidence="7 11" id="KW-0735">Signal-anchor</keyword>
<dbReference type="GO" id="GO:0033842">
    <property type="term" value="F:N-acetyl-beta-glucosaminyl-derivative 4-beta-N-acetylgalactosaminyltransferase activity"/>
    <property type="evidence" value="ECO:0007669"/>
    <property type="project" value="TreeGrafter"/>
</dbReference>
<evidence type="ECO:0000256" key="6">
    <source>
        <dbReference type="ARBA" id="ARBA00022692"/>
    </source>
</evidence>
<dbReference type="GO" id="GO:0008378">
    <property type="term" value="F:galactosyltransferase activity"/>
    <property type="evidence" value="ECO:0007669"/>
    <property type="project" value="TreeGrafter"/>
</dbReference>
<proteinExistence type="inferred from homology"/>
<keyword evidence="12" id="KW-0732">Signal</keyword>
<dbReference type="CDD" id="cd00899">
    <property type="entry name" value="b4GalT"/>
    <property type="match status" value="1"/>
</dbReference>
<dbReference type="EC" id="2.4.1.-" evidence="11"/>
<name>A0A8K0D1G7_IGNLU</name>
<dbReference type="InterPro" id="IPR027791">
    <property type="entry name" value="Galactosyl_T_C"/>
</dbReference>
<evidence type="ECO:0000256" key="8">
    <source>
        <dbReference type="ARBA" id="ARBA00022989"/>
    </source>
</evidence>
<evidence type="ECO:0000256" key="9">
    <source>
        <dbReference type="ARBA" id="ARBA00023136"/>
    </source>
</evidence>
<feature type="domain" description="Galactosyltransferase C-terminal" evidence="13">
    <location>
        <begin position="189"/>
        <end position="266"/>
    </location>
</feature>
<evidence type="ECO:0000256" key="12">
    <source>
        <dbReference type="SAM" id="SignalP"/>
    </source>
</evidence>
<evidence type="ECO:0000259" key="13">
    <source>
        <dbReference type="Pfam" id="PF02709"/>
    </source>
</evidence>
<feature type="signal peptide" evidence="12">
    <location>
        <begin position="1"/>
        <end position="25"/>
    </location>
</feature>
<comment type="pathway">
    <text evidence="2 11">Protein modification; protein glycosylation.</text>
</comment>
<gene>
    <name evidence="15" type="ORF">ILUMI_13111</name>
</gene>
<dbReference type="Gene3D" id="3.90.550.10">
    <property type="entry name" value="Spore Coat Polysaccharide Biosynthesis Protein SpsA, Chain A"/>
    <property type="match status" value="1"/>
</dbReference>